<comment type="caution">
    <text evidence="1">The sequence shown here is derived from an EMBL/GenBank/DDBJ whole genome shotgun (WGS) entry which is preliminary data.</text>
</comment>
<dbReference type="Proteomes" id="UP000481087">
    <property type="component" value="Unassembled WGS sequence"/>
</dbReference>
<dbReference type="AlphaFoldDB" id="A0A6L8V2Q2"/>
<organism evidence="1 2">
    <name type="scientific">Paenibacillus silvestris</name>
    <dbReference type="NCBI Taxonomy" id="2606219"/>
    <lineage>
        <taxon>Bacteria</taxon>
        <taxon>Bacillati</taxon>
        <taxon>Bacillota</taxon>
        <taxon>Bacilli</taxon>
        <taxon>Bacillales</taxon>
        <taxon>Paenibacillaceae</taxon>
        <taxon>Paenibacillus</taxon>
    </lineage>
</organism>
<gene>
    <name evidence="1" type="ORF">GQF01_20745</name>
</gene>
<dbReference type="RefSeq" id="WP_161408639.1">
    <property type="nucleotide sequence ID" value="NZ_WTUZ01000022.1"/>
</dbReference>
<keyword evidence="2" id="KW-1185">Reference proteome</keyword>
<dbReference type="EMBL" id="WTUZ01000022">
    <property type="protein sequence ID" value="MZQ84537.1"/>
    <property type="molecule type" value="Genomic_DNA"/>
</dbReference>
<evidence type="ECO:0000313" key="2">
    <source>
        <dbReference type="Proteomes" id="UP000481087"/>
    </source>
</evidence>
<accession>A0A6L8V2Q2</accession>
<evidence type="ECO:0000313" key="1">
    <source>
        <dbReference type="EMBL" id="MZQ84537.1"/>
    </source>
</evidence>
<reference evidence="1 2" key="1">
    <citation type="submission" date="2019-12" db="EMBL/GenBank/DDBJ databases">
        <title>Paenibacillus sp. nov. sp. isolated from soil.</title>
        <authorList>
            <person name="Kim J."/>
            <person name="Jeong S.E."/>
            <person name="Jung H.S."/>
            <person name="Jeon C.O."/>
        </authorList>
    </citation>
    <scope>NUCLEOTIDE SEQUENCE [LARGE SCALE GENOMIC DNA]</scope>
    <source>
        <strain evidence="1 2">5J-6</strain>
    </source>
</reference>
<protein>
    <submittedName>
        <fullName evidence="1">Uncharacterized protein</fullName>
    </submittedName>
</protein>
<proteinExistence type="predicted"/>
<name>A0A6L8V2Q2_9BACL</name>
<sequence length="80" mass="9215">MFPFANTWPYDIVMKDVYVAECPFCHSSNVLLPLKVNELKSIHEGKKKLLVFPCCHNKLTLVDTDRDYLLADTAIRTKQS</sequence>